<dbReference type="EMBL" id="HADW01009269">
    <property type="protein sequence ID" value="SBP10669.1"/>
    <property type="molecule type" value="Transcribed_RNA"/>
</dbReference>
<protein>
    <submittedName>
        <fullName evidence="1">Uncharacterized protein</fullName>
    </submittedName>
</protein>
<reference evidence="1" key="2">
    <citation type="submission" date="2016-06" db="EMBL/GenBank/DDBJ databases">
        <title>The genome of a short-lived fish provides insights into sex chromosome evolution and the genetic control of aging.</title>
        <authorList>
            <person name="Reichwald K."/>
            <person name="Felder M."/>
            <person name="Petzold A."/>
            <person name="Koch P."/>
            <person name="Groth M."/>
            <person name="Platzer M."/>
        </authorList>
    </citation>
    <scope>NUCLEOTIDE SEQUENCE</scope>
    <source>
        <tissue evidence="1">Brain</tissue>
    </source>
</reference>
<reference evidence="1" key="1">
    <citation type="submission" date="2016-05" db="EMBL/GenBank/DDBJ databases">
        <authorList>
            <person name="Lavstsen T."/>
            <person name="Jespersen J.S."/>
        </authorList>
    </citation>
    <scope>NUCLEOTIDE SEQUENCE</scope>
    <source>
        <tissue evidence="1">Brain</tissue>
    </source>
</reference>
<feature type="non-terminal residue" evidence="1">
    <location>
        <position position="1"/>
    </location>
</feature>
<feature type="non-terminal residue" evidence="1">
    <location>
        <position position="70"/>
    </location>
</feature>
<name>A0A1A7WYP3_9TELE</name>
<sequence>LSSCLCFNLHPVASAHCSDSLLRLKICRMSDRCCCSWDSDEDYNPSFWTQVNFDWNFLKAPDVERWLGYV</sequence>
<gene>
    <name evidence="1" type="primary">Nfu_g_1_011541</name>
</gene>
<proteinExistence type="predicted"/>
<organism evidence="1">
    <name type="scientific">Iconisemion striatum</name>
    <dbReference type="NCBI Taxonomy" id="60296"/>
    <lineage>
        <taxon>Eukaryota</taxon>
        <taxon>Metazoa</taxon>
        <taxon>Chordata</taxon>
        <taxon>Craniata</taxon>
        <taxon>Vertebrata</taxon>
        <taxon>Euteleostomi</taxon>
        <taxon>Actinopterygii</taxon>
        <taxon>Neopterygii</taxon>
        <taxon>Teleostei</taxon>
        <taxon>Neoteleostei</taxon>
        <taxon>Acanthomorphata</taxon>
        <taxon>Ovalentaria</taxon>
        <taxon>Atherinomorphae</taxon>
        <taxon>Cyprinodontiformes</taxon>
        <taxon>Nothobranchiidae</taxon>
        <taxon>Iconisemion</taxon>
    </lineage>
</organism>
<accession>A0A1A7WYP3</accession>
<dbReference type="AlphaFoldDB" id="A0A1A7WYP3"/>
<evidence type="ECO:0000313" key="1">
    <source>
        <dbReference type="EMBL" id="SBP10669.1"/>
    </source>
</evidence>